<protein>
    <submittedName>
        <fullName evidence="1">Uncharacterized protein</fullName>
    </submittedName>
</protein>
<evidence type="ECO:0000313" key="2">
    <source>
        <dbReference type="Proteomes" id="UP000501690"/>
    </source>
</evidence>
<proteinExistence type="predicted"/>
<organism evidence="1 2">
    <name type="scientific">Vigna unguiculata</name>
    <name type="common">Cowpea</name>
    <dbReference type="NCBI Taxonomy" id="3917"/>
    <lineage>
        <taxon>Eukaryota</taxon>
        <taxon>Viridiplantae</taxon>
        <taxon>Streptophyta</taxon>
        <taxon>Embryophyta</taxon>
        <taxon>Tracheophyta</taxon>
        <taxon>Spermatophyta</taxon>
        <taxon>Magnoliopsida</taxon>
        <taxon>eudicotyledons</taxon>
        <taxon>Gunneridae</taxon>
        <taxon>Pentapetalae</taxon>
        <taxon>rosids</taxon>
        <taxon>fabids</taxon>
        <taxon>Fabales</taxon>
        <taxon>Fabaceae</taxon>
        <taxon>Papilionoideae</taxon>
        <taxon>50 kb inversion clade</taxon>
        <taxon>NPAAA clade</taxon>
        <taxon>indigoferoid/millettioid clade</taxon>
        <taxon>Phaseoleae</taxon>
        <taxon>Vigna</taxon>
    </lineage>
</organism>
<reference evidence="1 2" key="1">
    <citation type="submission" date="2019-04" db="EMBL/GenBank/DDBJ databases">
        <title>An improved genome assembly and genetic linkage map for asparagus bean, Vigna unguiculata ssp. sesquipedialis.</title>
        <authorList>
            <person name="Xia Q."/>
            <person name="Zhang R."/>
            <person name="Dong Y."/>
        </authorList>
    </citation>
    <scope>NUCLEOTIDE SEQUENCE [LARGE SCALE GENOMIC DNA]</scope>
    <source>
        <tissue evidence="1">Leaf</tissue>
    </source>
</reference>
<dbReference type="EMBL" id="CP039354">
    <property type="protein sequence ID" value="QCE11716.1"/>
    <property type="molecule type" value="Genomic_DNA"/>
</dbReference>
<accession>A0A4D6ND97</accession>
<dbReference type="Proteomes" id="UP000501690">
    <property type="component" value="Linkage Group LG10"/>
</dbReference>
<dbReference type="AlphaFoldDB" id="A0A4D6ND97"/>
<name>A0A4D6ND97_VIGUN</name>
<sequence length="115" mass="13554">MALSKASLLTHIKVVANRRRRRRPPFCVSTTWKRRITRFNSIDKDINHDININQWLPSWVLSIGDFGVGMRSTPNEALRVHQDWINSQNIEKNLELFKVFQNAFWNSQQSRESCS</sequence>
<keyword evidence="2" id="KW-1185">Reference proteome</keyword>
<evidence type="ECO:0000313" key="1">
    <source>
        <dbReference type="EMBL" id="QCE11716.1"/>
    </source>
</evidence>
<gene>
    <name evidence="1" type="ORF">DEO72_LG10g2952</name>
</gene>